<dbReference type="Proteomes" id="UP000006514">
    <property type="component" value="Unassembled WGS sequence"/>
</dbReference>
<dbReference type="EMBL" id="JH687810">
    <property type="protein sequence ID" value="EJD39762.1"/>
    <property type="molecule type" value="Genomic_DNA"/>
</dbReference>
<keyword evidence="2" id="KW-1185">Reference proteome</keyword>
<evidence type="ECO:0000313" key="1">
    <source>
        <dbReference type="EMBL" id="EJD39762.1"/>
    </source>
</evidence>
<dbReference type="InParanoid" id="J0WXQ4"/>
<evidence type="ECO:0000313" key="2">
    <source>
        <dbReference type="Proteomes" id="UP000006514"/>
    </source>
</evidence>
<proteinExistence type="predicted"/>
<dbReference type="AlphaFoldDB" id="J0WXQ4"/>
<protein>
    <submittedName>
        <fullName evidence="1">Uncharacterized protein</fullName>
    </submittedName>
</protein>
<organism evidence="1 2">
    <name type="scientific">Auricularia subglabra (strain TFB-10046 / SS5)</name>
    <name type="common">White-rot fungus</name>
    <name type="synonym">Auricularia delicata (strain TFB10046)</name>
    <dbReference type="NCBI Taxonomy" id="717982"/>
    <lineage>
        <taxon>Eukaryota</taxon>
        <taxon>Fungi</taxon>
        <taxon>Dikarya</taxon>
        <taxon>Basidiomycota</taxon>
        <taxon>Agaricomycotina</taxon>
        <taxon>Agaricomycetes</taxon>
        <taxon>Auriculariales</taxon>
        <taxon>Auriculariaceae</taxon>
        <taxon>Auricularia</taxon>
    </lineage>
</organism>
<dbReference type="KEGG" id="adl:AURDEDRAFT_171211"/>
<accession>J0WXQ4</accession>
<gene>
    <name evidence="1" type="ORF">AURDEDRAFT_171211</name>
</gene>
<sequence>MDQNHEQRFLRFYRRVRILHHQQFCNEMDCKNRIFLSRTILDDFNRETEHMNLDERRRCYRALEAIASKSLWSIYIIHWELVHPQRPDEPRAEWIRDRANKFREAAEDMTMDVVDEYKTRLANDVLSILLGW</sequence>
<reference evidence="2" key="1">
    <citation type="journal article" date="2012" name="Science">
        <title>The Paleozoic origin of enzymatic lignin decomposition reconstructed from 31 fungal genomes.</title>
        <authorList>
            <person name="Floudas D."/>
            <person name="Binder M."/>
            <person name="Riley R."/>
            <person name="Barry K."/>
            <person name="Blanchette R.A."/>
            <person name="Henrissat B."/>
            <person name="Martinez A.T."/>
            <person name="Otillar R."/>
            <person name="Spatafora J.W."/>
            <person name="Yadav J.S."/>
            <person name="Aerts A."/>
            <person name="Benoit I."/>
            <person name="Boyd A."/>
            <person name="Carlson A."/>
            <person name="Copeland A."/>
            <person name="Coutinho P.M."/>
            <person name="de Vries R.P."/>
            <person name="Ferreira P."/>
            <person name="Findley K."/>
            <person name="Foster B."/>
            <person name="Gaskell J."/>
            <person name="Glotzer D."/>
            <person name="Gorecki P."/>
            <person name="Heitman J."/>
            <person name="Hesse C."/>
            <person name="Hori C."/>
            <person name="Igarashi K."/>
            <person name="Jurgens J.A."/>
            <person name="Kallen N."/>
            <person name="Kersten P."/>
            <person name="Kohler A."/>
            <person name="Kuees U."/>
            <person name="Kumar T.K.A."/>
            <person name="Kuo A."/>
            <person name="LaButti K."/>
            <person name="Larrondo L.F."/>
            <person name="Lindquist E."/>
            <person name="Ling A."/>
            <person name="Lombard V."/>
            <person name="Lucas S."/>
            <person name="Lundell T."/>
            <person name="Martin R."/>
            <person name="McLaughlin D.J."/>
            <person name="Morgenstern I."/>
            <person name="Morin E."/>
            <person name="Murat C."/>
            <person name="Nagy L.G."/>
            <person name="Nolan M."/>
            <person name="Ohm R.A."/>
            <person name="Patyshakuliyeva A."/>
            <person name="Rokas A."/>
            <person name="Ruiz-Duenas F.J."/>
            <person name="Sabat G."/>
            <person name="Salamov A."/>
            <person name="Samejima M."/>
            <person name="Schmutz J."/>
            <person name="Slot J.C."/>
            <person name="St John F."/>
            <person name="Stenlid J."/>
            <person name="Sun H."/>
            <person name="Sun S."/>
            <person name="Syed K."/>
            <person name="Tsang A."/>
            <person name="Wiebenga A."/>
            <person name="Young D."/>
            <person name="Pisabarro A."/>
            <person name="Eastwood D.C."/>
            <person name="Martin F."/>
            <person name="Cullen D."/>
            <person name="Grigoriev I.V."/>
            <person name="Hibbett D.S."/>
        </authorList>
    </citation>
    <scope>NUCLEOTIDE SEQUENCE [LARGE SCALE GENOMIC DNA]</scope>
    <source>
        <strain evidence="2">TFB10046</strain>
    </source>
</reference>
<name>J0WXQ4_AURST</name>